<keyword evidence="4" id="KW-1185">Reference proteome</keyword>
<keyword evidence="1" id="KW-0347">Helicase</keyword>
<gene>
    <name evidence="3" type="ORF">EJB05_22591</name>
</gene>
<evidence type="ECO:0000313" key="3">
    <source>
        <dbReference type="EMBL" id="TVU30936.1"/>
    </source>
</evidence>
<accession>A0A5J9V4U7</accession>
<keyword evidence="1" id="KW-0234">DNA repair</keyword>
<dbReference type="EC" id="5.6.2.3" evidence="1"/>
<evidence type="ECO:0000313" key="4">
    <source>
        <dbReference type="Proteomes" id="UP000324897"/>
    </source>
</evidence>
<organism evidence="3 4">
    <name type="scientific">Eragrostis curvula</name>
    <name type="common">weeping love grass</name>
    <dbReference type="NCBI Taxonomy" id="38414"/>
    <lineage>
        <taxon>Eukaryota</taxon>
        <taxon>Viridiplantae</taxon>
        <taxon>Streptophyta</taxon>
        <taxon>Embryophyta</taxon>
        <taxon>Tracheophyta</taxon>
        <taxon>Spermatophyta</taxon>
        <taxon>Magnoliopsida</taxon>
        <taxon>Liliopsida</taxon>
        <taxon>Poales</taxon>
        <taxon>Poaceae</taxon>
        <taxon>PACMAD clade</taxon>
        <taxon>Chloridoideae</taxon>
        <taxon>Eragrostideae</taxon>
        <taxon>Eragrostidinae</taxon>
        <taxon>Eragrostis</taxon>
    </lineage>
</organism>
<dbReference type="Pfam" id="PF05970">
    <property type="entry name" value="PIF1"/>
    <property type="match status" value="1"/>
</dbReference>
<keyword evidence="1" id="KW-0067">ATP-binding</keyword>
<dbReference type="AlphaFoldDB" id="A0A5J9V4U7"/>
<dbReference type="Gene3D" id="3.40.50.300">
    <property type="entry name" value="P-loop containing nucleotide triphosphate hydrolases"/>
    <property type="match status" value="1"/>
</dbReference>
<feature type="non-terminal residue" evidence="3">
    <location>
        <position position="1"/>
    </location>
</feature>
<dbReference type="InterPro" id="IPR010285">
    <property type="entry name" value="DNA_helicase_pif1-like_DEAD"/>
</dbReference>
<comment type="cofactor">
    <cofactor evidence="1">
        <name>Mg(2+)</name>
        <dbReference type="ChEBI" id="CHEBI:18420"/>
    </cofactor>
</comment>
<keyword evidence="1" id="KW-0233">DNA recombination</keyword>
<dbReference type="GO" id="GO:0006281">
    <property type="term" value="P:DNA repair"/>
    <property type="evidence" value="ECO:0007669"/>
    <property type="project" value="UniProtKB-KW"/>
</dbReference>
<evidence type="ECO:0000259" key="2">
    <source>
        <dbReference type="Pfam" id="PF05970"/>
    </source>
</evidence>
<dbReference type="GO" id="GO:0043139">
    <property type="term" value="F:5'-3' DNA helicase activity"/>
    <property type="evidence" value="ECO:0007669"/>
    <property type="project" value="UniProtKB-EC"/>
</dbReference>
<feature type="domain" description="DNA helicase Pif1-like DEAD-box helicase" evidence="2">
    <location>
        <begin position="1"/>
        <end position="92"/>
    </location>
</feature>
<dbReference type="GO" id="GO:0000723">
    <property type="term" value="P:telomere maintenance"/>
    <property type="evidence" value="ECO:0007669"/>
    <property type="project" value="InterPro"/>
</dbReference>
<name>A0A5J9V4U7_9POAL</name>
<keyword evidence="1" id="KW-0547">Nucleotide-binding</keyword>
<dbReference type="PANTHER" id="PTHR10492:SF94">
    <property type="entry name" value="ATP-DEPENDENT DNA HELICASE"/>
    <property type="match status" value="1"/>
</dbReference>
<dbReference type="GO" id="GO:0016887">
    <property type="term" value="F:ATP hydrolysis activity"/>
    <property type="evidence" value="ECO:0007669"/>
    <property type="project" value="RHEA"/>
</dbReference>
<sequence length="93" mass="10886">MCNFTKQSGTAELLRSARLLIWDEVAMTKRQSIDYIMGCDEPFGVKVVFGGDFRQVFPVVPRRIRAQITNATLQMSYIWDWIRKIRLTQNMRA</sequence>
<comment type="caution">
    <text evidence="3">The sequence shown here is derived from an EMBL/GenBank/DDBJ whole genome shotgun (WGS) entry which is preliminary data.</text>
</comment>
<dbReference type="GO" id="GO:0006310">
    <property type="term" value="P:DNA recombination"/>
    <property type="evidence" value="ECO:0007669"/>
    <property type="project" value="UniProtKB-KW"/>
</dbReference>
<dbReference type="EMBL" id="RWGY01000011">
    <property type="protein sequence ID" value="TVU30936.1"/>
    <property type="molecule type" value="Genomic_DNA"/>
</dbReference>
<dbReference type="InterPro" id="IPR027417">
    <property type="entry name" value="P-loop_NTPase"/>
</dbReference>
<reference evidence="3 4" key="1">
    <citation type="journal article" date="2019" name="Sci. Rep.">
        <title>A high-quality genome of Eragrostis curvula grass provides insights into Poaceae evolution and supports new strategies to enhance forage quality.</title>
        <authorList>
            <person name="Carballo J."/>
            <person name="Santos B.A.C.M."/>
            <person name="Zappacosta D."/>
            <person name="Garbus I."/>
            <person name="Selva J.P."/>
            <person name="Gallo C.A."/>
            <person name="Diaz A."/>
            <person name="Albertini E."/>
            <person name="Caccamo M."/>
            <person name="Echenique V."/>
        </authorList>
    </citation>
    <scope>NUCLEOTIDE SEQUENCE [LARGE SCALE GENOMIC DNA]</scope>
    <source>
        <strain evidence="4">cv. Victoria</strain>
        <tissue evidence="3">Leaf</tissue>
    </source>
</reference>
<dbReference type="Proteomes" id="UP000324897">
    <property type="component" value="Chromosome 1"/>
</dbReference>
<proteinExistence type="inferred from homology"/>
<evidence type="ECO:0000256" key="1">
    <source>
        <dbReference type="RuleBase" id="RU363044"/>
    </source>
</evidence>
<dbReference type="OrthoDB" id="683365at2759"/>
<comment type="catalytic activity">
    <reaction evidence="1">
        <text>ATP + H2O = ADP + phosphate + H(+)</text>
        <dbReference type="Rhea" id="RHEA:13065"/>
        <dbReference type="ChEBI" id="CHEBI:15377"/>
        <dbReference type="ChEBI" id="CHEBI:15378"/>
        <dbReference type="ChEBI" id="CHEBI:30616"/>
        <dbReference type="ChEBI" id="CHEBI:43474"/>
        <dbReference type="ChEBI" id="CHEBI:456216"/>
        <dbReference type="EC" id="5.6.2.3"/>
    </reaction>
</comment>
<keyword evidence="1" id="KW-0227">DNA damage</keyword>
<keyword evidence="1" id="KW-0378">Hydrolase</keyword>
<protein>
    <recommendedName>
        <fullName evidence="1">ATP-dependent DNA helicase</fullName>
        <ecNumber evidence="1">5.6.2.3</ecNumber>
    </recommendedName>
</protein>
<dbReference type="Gramene" id="TVU30936">
    <property type="protein sequence ID" value="TVU30936"/>
    <property type="gene ID" value="EJB05_22591"/>
</dbReference>
<dbReference type="PANTHER" id="PTHR10492">
    <property type="match status" value="1"/>
</dbReference>
<dbReference type="GO" id="GO:0005524">
    <property type="term" value="F:ATP binding"/>
    <property type="evidence" value="ECO:0007669"/>
    <property type="project" value="UniProtKB-KW"/>
</dbReference>
<comment type="similarity">
    <text evidence="1">Belongs to the helicase family.</text>
</comment>